<dbReference type="Proteomes" id="UP000614601">
    <property type="component" value="Unassembled WGS sequence"/>
</dbReference>
<feature type="compositionally biased region" description="Basic and acidic residues" evidence="1">
    <location>
        <begin position="53"/>
        <end position="66"/>
    </location>
</feature>
<name>A0A811KPH5_9BILA</name>
<sequence length="143" mass="16708">MDKKRAENAVFCQIRCKTNNLKKNKLIQADDPIWPATKNRMTAQESETSPRSNHSEKRNRSHANLRERCRMKKINHGFDLLRNCLPDTENDPKMSKVKTLRRAIDYIRRLQSNLEGSGPEIDFKIRQNNYLDCSQSDSSSNEQ</sequence>
<dbReference type="Gene3D" id="4.10.280.10">
    <property type="entry name" value="Helix-loop-helix DNA-binding domain"/>
    <property type="match status" value="1"/>
</dbReference>
<feature type="domain" description="BHLH" evidence="2">
    <location>
        <begin position="58"/>
        <end position="110"/>
    </location>
</feature>
<proteinExistence type="predicted"/>
<dbReference type="GO" id="GO:0000977">
    <property type="term" value="F:RNA polymerase II transcription regulatory region sequence-specific DNA binding"/>
    <property type="evidence" value="ECO:0007669"/>
    <property type="project" value="TreeGrafter"/>
</dbReference>
<dbReference type="SMART" id="SM00353">
    <property type="entry name" value="HLH"/>
    <property type="match status" value="1"/>
</dbReference>
<evidence type="ECO:0000256" key="1">
    <source>
        <dbReference type="SAM" id="MobiDB-lite"/>
    </source>
</evidence>
<comment type="caution">
    <text evidence="3">The sequence shown here is derived from an EMBL/GenBank/DDBJ whole genome shotgun (WGS) entry which is preliminary data.</text>
</comment>
<dbReference type="GO" id="GO:0046983">
    <property type="term" value="F:protein dimerization activity"/>
    <property type="evidence" value="ECO:0007669"/>
    <property type="project" value="InterPro"/>
</dbReference>
<dbReference type="GO" id="GO:0000981">
    <property type="term" value="F:DNA-binding transcription factor activity, RNA polymerase II-specific"/>
    <property type="evidence" value="ECO:0007669"/>
    <property type="project" value="TreeGrafter"/>
</dbReference>
<dbReference type="SUPFAM" id="SSF47459">
    <property type="entry name" value="HLH, helix-loop-helix DNA-binding domain"/>
    <property type="match status" value="1"/>
</dbReference>
<organism evidence="3 4">
    <name type="scientific">Bursaphelenchus okinawaensis</name>
    <dbReference type="NCBI Taxonomy" id="465554"/>
    <lineage>
        <taxon>Eukaryota</taxon>
        <taxon>Metazoa</taxon>
        <taxon>Ecdysozoa</taxon>
        <taxon>Nematoda</taxon>
        <taxon>Chromadorea</taxon>
        <taxon>Rhabditida</taxon>
        <taxon>Tylenchina</taxon>
        <taxon>Tylenchomorpha</taxon>
        <taxon>Aphelenchoidea</taxon>
        <taxon>Aphelenchoididae</taxon>
        <taxon>Bursaphelenchus</taxon>
    </lineage>
</organism>
<dbReference type="Pfam" id="PF00010">
    <property type="entry name" value="HLH"/>
    <property type="match status" value="1"/>
</dbReference>
<dbReference type="PROSITE" id="PS50888">
    <property type="entry name" value="BHLH"/>
    <property type="match status" value="1"/>
</dbReference>
<dbReference type="InterPro" id="IPR011598">
    <property type="entry name" value="bHLH_dom"/>
</dbReference>
<protein>
    <recommendedName>
        <fullName evidence="2">BHLH domain-containing protein</fullName>
    </recommendedName>
</protein>
<dbReference type="AlphaFoldDB" id="A0A811KPH5"/>
<dbReference type="PANTHER" id="PTHR23349:SF111">
    <property type="entry name" value="BHLH DOMAIN-CONTAINING PROTEIN"/>
    <property type="match status" value="1"/>
</dbReference>
<dbReference type="InterPro" id="IPR036638">
    <property type="entry name" value="HLH_DNA-bd_sf"/>
</dbReference>
<feature type="region of interest" description="Disordered" evidence="1">
    <location>
        <begin position="34"/>
        <end position="66"/>
    </location>
</feature>
<dbReference type="EMBL" id="CAJFCW020000003">
    <property type="protein sequence ID" value="CAG9107998.1"/>
    <property type="molecule type" value="Genomic_DNA"/>
</dbReference>
<evidence type="ECO:0000313" key="3">
    <source>
        <dbReference type="EMBL" id="CAD5217547.1"/>
    </source>
</evidence>
<keyword evidence="4" id="KW-1185">Reference proteome</keyword>
<dbReference type="PANTHER" id="PTHR23349">
    <property type="entry name" value="BASIC HELIX-LOOP-HELIX TRANSCRIPTION FACTOR, TWIST"/>
    <property type="match status" value="1"/>
</dbReference>
<dbReference type="GO" id="GO:0032502">
    <property type="term" value="P:developmental process"/>
    <property type="evidence" value="ECO:0007669"/>
    <property type="project" value="TreeGrafter"/>
</dbReference>
<dbReference type="InterPro" id="IPR050283">
    <property type="entry name" value="E-box_TF_Regulators"/>
</dbReference>
<dbReference type="Proteomes" id="UP000783686">
    <property type="component" value="Unassembled WGS sequence"/>
</dbReference>
<evidence type="ECO:0000259" key="2">
    <source>
        <dbReference type="PROSITE" id="PS50888"/>
    </source>
</evidence>
<evidence type="ECO:0000313" key="4">
    <source>
        <dbReference type="Proteomes" id="UP000614601"/>
    </source>
</evidence>
<accession>A0A811KPH5</accession>
<reference evidence="3" key="1">
    <citation type="submission" date="2020-09" db="EMBL/GenBank/DDBJ databases">
        <authorList>
            <person name="Kikuchi T."/>
        </authorList>
    </citation>
    <scope>NUCLEOTIDE SEQUENCE</scope>
    <source>
        <strain evidence="3">SH1</strain>
    </source>
</reference>
<feature type="compositionally biased region" description="Polar residues" evidence="1">
    <location>
        <begin position="39"/>
        <end position="52"/>
    </location>
</feature>
<dbReference type="EMBL" id="CAJFDH010000003">
    <property type="protein sequence ID" value="CAD5217547.1"/>
    <property type="molecule type" value="Genomic_DNA"/>
</dbReference>
<gene>
    <name evidence="3" type="ORF">BOKJ2_LOCUS7142</name>
</gene>
<dbReference type="OrthoDB" id="10048995at2759"/>